<evidence type="ECO:0000256" key="4">
    <source>
        <dbReference type="ARBA" id="ARBA00022840"/>
    </source>
</evidence>
<gene>
    <name evidence="6" type="ORF">G4Y79_05645</name>
</gene>
<evidence type="ECO:0000313" key="7">
    <source>
        <dbReference type="Proteomes" id="UP000594468"/>
    </source>
</evidence>
<dbReference type="PANTHER" id="PTHR42711:SF5">
    <property type="entry name" value="ABC TRANSPORTER ATP-BINDING PROTEIN NATA"/>
    <property type="match status" value="1"/>
</dbReference>
<dbReference type="InterPro" id="IPR003439">
    <property type="entry name" value="ABC_transporter-like_ATP-bd"/>
</dbReference>
<sequence length="308" mass="33467">MQHLTRSFGNVRAVDDLSLTVATGEVFGFLGHNGAGKTTTVRLLNGVLESDSGQMTVLGLNPQTDGATLRARTGVLTEMPSLDERLTGTENLIYYADLYSIPADRVQQRVNDVLETFGLSDRGSDRVGGYSKGMKQRLALARAFLHSPELIFLDEPTSGLDPIATQEVHDMIRHVSRDEGRTVFLCTHNLIEAQSLCDRVAILEHGRIKVAGAPHELAQQVGTRIRYVLEIAPQQMDAACVALAQMTAVEAVEASASSLTITVTDREVIPDALASLVTAQIRVYAVTQQQVSLEDIYLALHGRKEADS</sequence>
<dbReference type="KEGG" id="pmet:G4Y79_05645"/>
<dbReference type="InterPro" id="IPR027417">
    <property type="entry name" value="P-loop_NTPase"/>
</dbReference>
<dbReference type="PROSITE" id="PS50893">
    <property type="entry name" value="ABC_TRANSPORTER_2"/>
    <property type="match status" value="1"/>
</dbReference>
<keyword evidence="2" id="KW-0813">Transport</keyword>
<proteinExistence type="inferred from homology"/>
<dbReference type="SMART" id="SM00382">
    <property type="entry name" value="AAA"/>
    <property type="match status" value="1"/>
</dbReference>
<reference evidence="6 7" key="1">
    <citation type="submission" date="2020-02" db="EMBL/GenBank/DDBJ databases">
        <authorList>
            <person name="Zheng R.K."/>
            <person name="Sun C.M."/>
        </authorList>
    </citation>
    <scope>NUCLEOTIDE SEQUENCE [LARGE SCALE GENOMIC DNA]</scope>
    <source>
        <strain evidence="7">rifampicinis</strain>
    </source>
</reference>
<keyword evidence="3" id="KW-0547">Nucleotide-binding</keyword>
<evidence type="ECO:0000256" key="1">
    <source>
        <dbReference type="ARBA" id="ARBA00005417"/>
    </source>
</evidence>
<comment type="similarity">
    <text evidence="1">Belongs to the ABC transporter superfamily.</text>
</comment>
<dbReference type="PROSITE" id="PS00211">
    <property type="entry name" value="ABC_TRANSPORTER_1"/>
    <property type="match status" value="1"/>
</dbReference>
<dbReference type="Pfam" id="PF00005">
    <property type="entry name" value="ABC_tran"/>
    <property type="match status" value="1"/>
</dbReference>
<dbReference type="Gene3D" id="3.40.50.300">
    <property type="entry name" value="P-loop containing nucleotide triphosphate hydrolases"/>
    <property type="match status" value="1"/>
</dbReference>
<dbReference type="InterPro" id="IPR050763">
    <property type="entry name" value="ABC_transporter_ATP-binding"/>
</dbReference>
<keyword evidence="7" id="KW-1185">Reference proteome</keyword>
<evidence type="ECO:0000259" key="5">
    <source>
        <dbReference type="PROSITE" id="PS50893"/>
    </source>
</evidence>
<feature type="domain" description="ABC transporter" evidence="5">
    <location>
        <begin position="1"/>
        <end position="230"/>
    </location>
</feature>
<dbReference type="InterPro" id="IPR003593">
    <property type="entry name" value="AAA+_ATPase"/>
</dbReference>
<dbReference type="GO" id="GO:0016887">
    <property type="term" value="F:ATP hydrolysis activity"/>
    <property type="evidence" value="ECO:0007669"/>
    <property type="project" value="InterPro"/>
</dbReference>
<dbReference type="Proteomes" id="UP000594468">
    <property type="component" value="Chromosome"/>
</dbReference>
<evidence type="ECO:0000313" key="6">
    <source>
        <dbReference type="EMBL" id="QPC85125.1"/>
    </source>
</evidence>
<dbReference type="InterPro" id="IPR017871">
    <property type="entry name" value="ABC_transporter-like_CS"/>
</dbReference>
<accession>A0A7S8IFV7</accession>
<dbReference type="AlphaFoldDB" id="A0A7S8IFV7"/>
<protein>
    <submittedName>
        <fullName evidence="6">ABC transporter ATP-binding protein</fullName>
    </submittedName>
</protein>
<organism evidence="6 7">
    <name type="scientific">Phototrophicus methaneseepsis</name>
    <dbReference type="NCBI Taxonomy" id="2710758"/>
    <lineage>
        <taxon>Bacteria</taxon>
        <taxon>Bacillati</taxon>
        <taxon>Chloroflexota</taxon>
        <taxon>Candidatus Thermofontia</taxon>
        <taxon>Phototrophicales</taxon>
        <taxon>Phototrophicaceae</taxon>
        <taxon>Phototrophicus</taxon>
    </lineage>
</organism>
<evidence type="ECO:0000256" key="3">
    <source>
        <dbReference type="ARBA" id="ARBA00022741"/>
    </source>
</evidence>
<dbReference type="SUPFAM" id="SSF52540">
    <property type="entry name" value="P-loop containing nucleoside triphosphate hydrolases"/>
    <property type="match status" value="1"/>
</dbReference>
<keyword evidence="4 6" id="KW-0067">ATP-binding</keyword>
<name>A0A7S8IFV7_9CHLR</name>
<dbReference type="PANTHER" id="PTHR42711">
    <property type="entry name" value="ABC TRANSPORTER ATP-BINDING PROTEIN"/>
    <property type="match status" value="1"/>
</dbReference>
<dbReference type="EMBL" id="CP062983">
    <property type="protein sequence ID" value="QPC85125.1"/>
    <property type="molecule type" value="Genomic_DNA"/>
</dbReference>
<dbReference type="GO" id="GO:0005524">
    <property type="term" value="F:ATP binding"/>
    <property type="evidence" value="ECO:0007669"/>
    <property type="project" value="UniProtKB-KW"/>
</dbReference>
<evidence type="ECO:0000256" key="2">
    <source>
        <dbReference type="ARBA" id="ARBA00022448"/>
    </source>
</evidence>